<dbReference type="EMBL" id="JAENHL010000008">
    <property type="protein sequence ID" value="MBK1871281.1"/>
    <property type="molecule type" value="Genomic_DNA"/>
</dbReference>
<protein>
    <submittedName>
        <fullName evidence="1">ABC transporter permease</fullName>
    </submittedName>
</protein>
<proteinExistence type="predicted"/>
<evidence type="ECO:0000313" key="2">
    <source>
        <dbReference type="Proteomes" id="UP000616151"/>
    </source>
</evidence>
<reference evidence="1" key="1">
    <citation type="submission" date="2021-01" db="EMBL/GenBank/DDBJ databases">
        <authorList>
            <person name="Sun Q."/>
        </authorList>
    </citation>
    <scope>NUCLEOTIDE SEQUENCE</scope>
    <source>
        <strain evidence="1">YIM B02566</strain>
    </source>
</reference>
<dbReference type="Proteomes" id="UP000616151">
    <property type="component" value="Unassembled WGS sequence"/>
</dbReference>
<organism evidence="1 2">
    <name type="scientific">Taklimakanibacter albus</name>
    <dbReference type="NCBI Taxonomy" id="2800327"/>
    <lineage>
        <taxon>Bacteria</taxon>
        <taxon>Pseudomonadati</taxon>
        <taxon>Pseudomonadota</taxon>
        <taxon>Alphaproteobacteria</taxon>
        <taxon>Hyphomicrobiales</taxon>
        <taxon>Aestuariivirgaceae</taxon>
        <taxon>Taklimakanibacter</taxon>
    </lineage>
</organism>
<gene>
    <name evidence="1" type="ORF">JHL16_33250</name>
</gene>
<evidence type="ECO:0000313" key="1">
    <source>
        <dbReference type="EMBL" id="MBK1871281.1"/>
    </source>
</evidence>
<comment type="caution">
    <text evidence="1">The sequence shown here is derived from an EMBL/GenBank/DDBJ whole genome shotgun (WGS) entry which is preliminary data.</text>
</comment>
<sequence length="243" mass="26689">MQIKNKYLPPIFLPGGDWTHILGTDHLGRDLFVRSLIGLQYALGISFTTVLLMFFFGSAVGLISGYFGKVVDALLMRLTDAQLSIPLIILAITLLTVSRPTVPLIIFVLAVSGWPVYARVARGVTLSERNKEYVRAAHILGASHWRIILTMIAPNILPPIAFVAVLDLARMMIFEAILGFMSIGVQPPTPTFGNIIADGRKYLINAWWIATMPGAFLLLALLSINLMGASLERARNKLFSGQI</sequence>
<keyword evidence="2" id="KW-1185">Reference proteome</keyword>
<accession>A0ACC5RFJ4</accession>
<name>A0ACC5RFJ4_9HYPH</name>